<feature type="compositionally biased region" description="Polar residues" evidence="1">
    <location>
        <begin position="410"/>
        <end position="426"/>
    </location>
</feature>
<keyword evidence="3" id="KW-1185">Reference proteome</keyword>
<dbReference type="VEuPathDB" id="TriTrypDB:TvY486_0002930"/>
<protein>
    <submittedName>
        <fullName evidence="2">Uncharacterized protein</fullName>
    </submittedName>
</protein>
<dbReference type="AlphaFoldDB" id="F9WSM5"/>
<feature type="compositionally biased region" description="Basic and acidic residues" evidence="1">
    <location>
        <begin position="377"/>
        <end position="403"/>
    </location>
</feature>
<gene>
    <name evidence="2" type="ORF">TvY486_0002930</name>
</gene>
<dbReference type="Proteomes" id="UP000009027">
    <property type="component" value="Unassembled WGS sequence"/>
</dbReference>
<feature type="region of interest" description="Disordered" evidence="1">
    <location>
        <begin position="367"/>
        <end position="438"/>
    </location>
</feature>
<reference evidence="2 3" key="1">
    <citation type="journal article" date="2012" name="Proc. Natl. Acad. Sci. U.S.A.">
        <title>Antigenic diversity is generated by distinct evolutionary mechanisms in African trypanosome species.</title>
        <authorList>
            <person name="Jackson A.P."/>
            <person name="Berry A."/>
            <person name="Aslett M."/>
            <person name="Allison H.C."/>
            <person name="Burton P."/>
            <person name="Vavrova-Anderson J."/>
            <person name="Brown R."/>
            <person name="Browne H."/>
            <person name="Corton N."/>
            <person name="Hauser H."/>
            <person name="Gamble J."/>
            <person name="Gilderthorp R."/>
            <person name="Marcello L."/>
            <person name="McQuillan J."/>
            <person name="Otto T.D."/>
            <person name="Quail M.A."/>
            <person name="Sanders M.J."/>
            <person name="van Tonder A."/>
            <person name="Ginger M.L."/>
            <person name="Field M.C."/>
            <person name="Barry J.D."/>
            <person name="Hertz-Fowler C."/>
            <person name="Berriman M."/>
        </authorList>
    </citation>
    <scope>NUCLEOTIDE SEQUENCE</scope>
    <source>
        <strain evidence="2 3">Y486</strain>
    </source>
</reference>
<name>F9WSM5_TRYVY</name>
<sequence>MGRLVTAGKSDIEAEETSTLAGCVWSSRRERSMRRLAVVVLALRCVGGAHAAEATGKPFKVTGGADKICAVVKALRQLEAGAEEVSGQCAELGLPTTTRDALAAAMVRIAAAETQRGLGASRYLENETDVRQNAPKAAEAIGLMRSAQYLTATAAVYEARARGLQRKFGLLADGLADFVHNLAMHTDSGASSTYFLLVGASSGQSTSALASALAGCFGAATPEKHYDKTALSSAIGALKSAQTASSNLGLFQTGQKAYPFTSGGSIRAYSGPMNTKKAVWGRFIEITGASSGADVASVVWQEKREKASTTNKEWLESLADELTATKAQHDALQQTCSAMQQHAKISVCGEAQAKQAQKWLTEQATIAAQASETDREEEGKEGRDAERKQGIKEEEPAELEARNKLPQQGHDANTQTKKDQSQQPQGSVPRENAKHTRHLKNMLAVVGAVAMPL</sequence>
<evidence type="ECO:0000313" key="2">
    <source>
        <dbReference type="EMBL" id="CCD20564.1"/>
    </source>
</evidence>
<evidence type="ECO:0000256" key="1">
    <source>
        <dbReference type="SAM" id="MobiDB-lite"/>
    </source>
</evidence>
<proteinExistence type="predicted"/>
<dbReference type="EMBL" id="CAEX01005892">
    <property type="protein sequence ID" value="CCD20564.1"/>
    <property type="molecule type" value="Genomic_DNA"/>
</dbReference>
<organism evidence="2 3">
    <name type="scientific">Trypanosoma vivax (strain Y486)</name>
    <dbReference type="NCBI Taxonomy" id="1055687"/>
    <lineage>
        <taxon>Eukaryota</taxon>
        <taxon>Discoba</taxon>
        <taxon>Euglenozoa</taxon>
        <taxon>Kinetoplastea</taxon>
        <taxon>Metakinetoplastina</taxon>
        <taxon>Trypanosomatida</taxon>
        <taxon>Trypanosomatidae</taxon>
        <taxon>Trypanosoma</taxon>
        <taxon>Duttonella</taxon>
    </lineage>
</organism>
<accession>F9WSM5</accession>
<evidence type="ECO:0000313" key="3">
    <source>
        <dbReference type="Proteomes" id="UP000009027"/>
    </source>
</evidence>